<dbReference type="PANTHER" id="PTHR30600:SF4">
    <property type="entry name" value="CYTOCHROME C DOMAIN-CONTAINING PROTEIN"/>
    <property type="match status" value="1"/>
</dbReference>
<dbReference type="GO" id="GO:0020037">
    <property type="term" value="F:heme binding"/>
    <property type="evidence" value="ECO:0007669"/>
    <property type="project" value="InterPro"/>
</dbReference>
<evidence type="ECO:0000313" key="8">
    <source>
        <dbReference type="Proteomes" id="UP000027982"/>
    </source>
</evidence>
<evidence type="ECO:0000256" key="5">
    <source>
        <dbReference type="SAM" id="MobiDB-lite"/>
    </source>
</evidence>
<accession>A0A068NS70</accession>
<dbReference type="KEGG" id="fgi:OP10G_2217"/>
<protein>
    <recommendedName>
        <fullName evidence="6">Cytochrome c domain-containing protein</fullName>
    </recommendedName>
</protein>
<dbReference type="InterPro" id="IPR010538">
    <property type="entry name" value="DHOR"/>
</dbReference>
<sequence>MLFALGACGGGGGSSSSGTPPPDPGATLGDPLPGLTADQSTRFQTGQHDFIEAETEAQGVGPLFNGTACAECHKAGTIGGAGTDLDRTRVTRIGGVRAGAYSDLESMGGPVMQSRSLREFDPSYPCVPETVPSGAEYVSHRMATPLFGLGLVEAIPDATILAGAVAKADGVQGVANMVRNPDTGRTELGRFGWKAQVSTLHWFAGDAYLNEMGVTSPSFPKELLPQGQPIPPGADTVADPEDNGRDVGRFTDFMRFLAPPVPSALSAQAVRGKQLFAQIACTACHTPSMQTGPNEIAALANRPVPLYSDLLLHRMGSLGDNIVQGQAAGDQFRTAPLWGLQHRHFFLHDGRATTLEQAISDHDGEATAARTRFFGLADNDRAALLEFLGSL</sequence>
<evidence type="ECO:0000259" key="6">
    <source>
        <dbReference type="PROSITE" id="PS51007"/>
    </source>
</evidence>
<dbReference type="EMBL" id="CP007139">
    <property type="protein sequence ID" value="AIE85585.1"/>
    <property type="molecule type" value="Genomic_DNA"/>
</dbReference>
<organism evidence="7 8">
    <name type="scientific">Fimbriimonas ginsengisoli Gsoil 348</name>
    <dbReference type="NCBI Taxonomy" id="661478"/>
    <lineage>
        <taxon>Bacteria</taxon>
        <taxon>Bacillati</taxon>
        <taxon>Armatimonadota</taxon>
        <taxon>Fimbriimonadia</taxon>
        <taxon>Fimbriimonadales</taxon>
        <taxon>Fimbriimonadaceae</taxon>
        <taxon>Fimbriimonas</taxon>
    </lineage>
</organism>
<dbReference type="GO" id="GO:0046872">
    <property type="term" value="F:metal ion binding"/>
    <property type="evidence" value="ECO:0007669"/>
    <property type="project" value="UniProtKB-KW"/>
</dbReference>
<keyword evidence="3 4" id="KW-0408">Iron</keyword>
<dbReference type="AlphaFoldDB" id="A0A068NS70"/>
<dbReference type="InterPro" id="IPR036909">
    <property type="entry name" value="Cyt_c-like_dom_sf"/>
</dbReference>
<evidence type="ECO:0000256" key="1">
    <source>
        <dbReference type="ARBA" id="ARBA00022617"/>
    </source>
</evidence>
<keyword evidence="1 4" id="KW-0349">Heme</keyword>
<dbReference type="SUPFAM" id="SSF46626">
    <property type="entry name" value="Cytochrome c"/>
    <property type="match status" value="1"/>
</dbReference>
<evidence type="ECO:0000313" key="7">
    <source>
        <dbReference type="EMBL" id="AIE85585.1"/>
    </source>
</evidence>
<dbReference type="InterPro" id="IPR051395">
    <property type="entry name" value="Cytochrome_c_Peroxidase/MauG"/>
</dbReference>
<dbReference type="PROSITE" id="PS51007">
    <property type="entry name" value="CYTC"/>
    <property type="match status" value="1"/>
</dbReference>
<evidence type="ECO:0000256" key="4">
    <source>
        <dbReference type="PROSITE-ProRule" id="PRU00433"/>
    </source>
</evidence>
<name>A0A068NS70_FIMGI</name>
<dbReference type="GO" id="GO:0009055">
    <property type="term" value="F:electron transfer activity"/>
    <property type="evidence" value="ECO:0007669"/>
    <property type="project" value="InterPro"/>
</dbReference>
<reference evidence="7 8" key="1">
    <citation type="journal article" date="2014" name="PLoS ONE">
        <title>The first complete genome sequence of the class fimbriimonadia in the phylum armatimonadetes.</title>
        <authorList>
            <person name="Hu Z.Y."/>
            <person name="Wang Y.Z."/>
            <person name="Im W.T."/>
            <person name="Wang S.Y."/>
            <person name="Zhao G.P."/>
            <person name="Zheng H.J."/>
            <person name="Quan Z.X."/>
        </authorList>
    </citation>
    <scope>NUCLEOTIDE SEQUENCE [LARGE SCALE GENOMIC DNA]</scope>
    <source>
        <strain evidence="7">Gsoil 348</strain>
    </source>
</reference>
<dbReference type="Gene3D" id="1.10.760.10">
    <property type="entry name" value="Cytochrome c-like domain"/>
    <property type="match status" value="1"/>
</dbReference>
<evidence type="ECO:0000256" key="3">
    <source>
        <dbReference type="ARBA" id="ARBA00023004"/>
    </source>
</evidence>
<feature type="domain" description="Cytochrome c" evidence="6">
    <location>
        <begin position="267"/>
        <end position="391"/>
    </location>
</feature>
<evidence type="ECO:0000256" key="2">
    <source>
        <dbReference type="ARBA" id="ARBA00022723"/>
    </source>
</evidence>
<dbReference type="PANTHER" id="PTHR30600">
    <property type="entry name" value="CYTOCHROME C PEROXIDASE-RELATED"/>
    <property type="match status" value="1"/>
</dbReference>
<dbReference type="InterPro" id="IPR009056">
    <property type="entry name" value="Cyt_c-like_dom"/>
</dbReference>
<proteinExistence type="predicted"/>
<dbReference type="eggNOG" id="COG3488">
    <property type="taxonomic scope" value="Bacteria"/>
</dbReference>
<dbReference type="GO" id="GO:0004130">
    <property type="term" value="F:cytochrome-c peroxidase activity"/>
    <property type="evidence" value="ECO:0007669"/>
    <property type="project" value="TreeGrafter"/>
</dbReference>
<keyword evidence="8" id="KW-1185">Reference proteome</keyword>
<dbReference type="HOGENOM" id="CLU_670656_0_0_0"/>
<gene>
    <name evidence="7" type="ORF">OP10G_2217</name>
</gene>
<keyword evidence="2 4" id="KW-0479">Metal-binding</keyword>
<dbReference type="Pfam" id="PF06537">
    <property type="entry name" value="DHOR"/>
    <property type="match status" value="1"/>
</dbReference>
<dbReference type="Proteomes" id="UP000027982">
    <property type="component" value="Chromosome"/>
</dbReference>
<feature type="region of interest" description="Disordered" evidence="5">
    <location>
        <begin position="8"/>
        <end position="34"/>
    </location>
</feature>